<dbReference type="EMBL" id="CM056811">
    <property type="protein sequence ID" value="KAJ8635265.1"/>
    <property type="molecule type" value="Genomic_DNA"/>
</dbReference>
<sequence length="158" mass="18131">MKRLESGSKSLERLSMMLMTYSTSLPPKLYNTRSKQAIESREEERKELVDLLVSDKVCVENVSVISIVGMGGIGKTTLAQLVHDDEVVKENFDLRMWVYVSQDFDVKRLTRAIVTSHENSQTCTLEELDPLQNMLKEILVGKKFLLVLDDVWNEDYTN</sequence>
<gene>
    <name evidence="1" type="ORF">MRB53_009532</name>
</gene>
<dbReference type="Proteomes" id="UP001234297">
    <property type="component" value="Chromosome 3"/>
</dbReference>
<proteinExistence type="predicted"/>
<name>A0ACC2LPA0_PERAE</name>
<organism evidence="1 2">
    <name type="scientific">Persea americana</name>
    <name type="common">Avocado</name>
    <dbReference type="NCBI Taxonomy" id="3435"/>
    <lineage>
        <taxon>Eukaryota</taxon>
        <taxon>Viridiplantae</taxon>
        <taxon>Streptophyta</taxon>
        <taxon>Embryophyta</taxon>
        <taxon>Tracheophyta</taxon>
        <taxon>Spermatophyta</taxon>
        <taxon>Magnoliopsida</taxon>
        <taxon>Magnoliidae</taxon>
        <taxon>Laurales</taxon>
        <taxon>Lauraceae</taxon>
        <taxon>Persea</taxon>
    </lineage>
</organism>
<evidence type="ECO:0000313" key="1">
    <source>
        <dbReference type="EMBL" id="KAJ8635265.1"/>
    </source>
</evidence>
<protein>
    <submittedName>
        <fullName evidence="1">Uncharacterized protein</fullName>
    </submittedName>
</protein>
<accession>A0ACC2LPA0</accession>
<evidence type="ECO:0000313" key="2">
    <source>
        <dbReference type="Proteomes" id="UP001234297"/>
    </source>
</evidence>
<comment type="caution">
    <text evidence="1">The sequence shown here is derived from an EMBL/GenBank/DDBJ whole genome shotgun (WGS) entry which is preliminary data.</text>
</comment>
<reference evidence="1 2" key="1">
    <citation type="journal article" date="2022" name="Hortic Res">
        <title>A haplotype resolved chromosomal level avocado genome allows analysis of novel avocado genes.</title>
        <authorList>
            <person name="Nath O."/>
            <person name="Fletcher S.J."/>
            <person name="Hayward A."/>
            <person name="Shaw L.M."/>
            <person name="Masouleh A.K."/>
            <person name="Furtado A."/>
            <person name="Henry R.J."/>
            <person name="Mitter N."/>
        </authorList>
    </citation>
    <scope>NUCLEOTIDE SEQUENCE [LARGE SCALE GENOMIC DNA]</scope>
    <source>
        <strain evidence="2">cv. Hass</strain>
    </source>
</reference>
<keyword evidence="2" id="KW-1185">Reference proteome</keyword>